<dbReference type="AlphaFoldDB" id="A0A8J3ZZZ3"/>
<comment type="caution">
    <text evidence="1">The sequence shown here is derived from an EMBL/GenBank/DDBJ whole genome shotgun (WGS) entry which is preliminary data.</text>
</comment>
<keyword evidence="2" id="KW-1185">Reference proteome</keyword>
<organism evidence="1 2">
    <name type="scientific">Virgisporangium ochraceum</name>
    <dbReference type="NCBI Taxonomy" id="65505"/>
    <lineage>
        <taxon>Bacteria</taxon>
        <taxon>Bacillati</taxon>
        <taxon>Actinomycetota</taxon>
        <taxon>Actinomycetes</taxon>
        <taxon>Micromonosporales</taxon>
        <taxon>Micromonosporaceae</taxon>
        <taxon>Virgisporangium</taxon>
    </lineage>
</organism>
<evidence type="ECO:0008006" key="3">
    <source>
        <dbReference type="Google" id="ProtNLM"/>
    </source>
</evidence>
<gene>
    <name evidence="1" type="ORF">Voc01_081040</name>
</gene>
<evidence type="ECO:0000313" key="2">
    <source>
        <dbReference type="Proteomes" id="UP000635606"/>
    </source>
</evidence>
<dbReference type="InterPro" id="IPR017850">
    <property type="entry name" value="Alkaline_phosphatase_core_sf"/>
</dbReference>
<dbReference type="Gene3D" id="3.40.720.10">
    <property type="entry name" value="Alkaline Phosphatase, subunit A"/>
    <property type="match status" value="1"/>
</dbReference>
<accession>A0A8J3ZZZ3</accession>
<sequence length="385" mass="44042">MKLVLYFADAFAWRYLQETEFMPGYWPERRPLTTVLGYSSTILPCLVTGQPPQRTGIWTEYYRHDRPQSALARAVVGTPLLTPVNLARLVLFRFARKAGLPAAHKLRIPLQFAHHFARHDMDYRRFPPADLPVPNLGDAALDHGLRFFFRYLDHGYDLGRQVRDLDRVLDTYDVAFYYDPSVDGHGHRYGADVRRLKPDLDRIAAFTTEVWDRIGARTDAHMLLFSDHGMTDVERGFDLFAELRPWRIGRDYLAFVDSTFARFWYADERVRAGIRDALRHAPASFLTRADEERYGIAFDDDRYGTDILVADEAVVFHPSYISPTFFRTRDYPDRATHGYRPEAPSASGIFLRHGVGADPGRTDPMPATGVYGVATGTMDSAAVRR</sequence>
<evidence type="ECO:0000313" key="1">
    <source>
        <dbReference type="EMBL" id="GIJ73187.1"/>
    </source>
</evidence>
<name>A0A8J3ZZZ3_9ACTN</name>
<dbReference type="RefSeq" id="WP_203933019.1">
    <property type="nucleotide sequence ID" value="NZ_BOPH01000112.1"/>
</dbReference>
<dbReference type="Pfam" id="PF01663">
    <property type="entry name" value="Phosphodiest"/>
    <property type="match status" value="1"/>
</dbReference>
<reference evidence="1" key="1">
    <citation type="submission" date="2021-01" db="EMBL/GenBank/DDBJ databases">
        <title>Whole genome shotgun sequence of Virgisporangium ochraceum NBRC 16418.</title>
        <authorList>
            <person name="Komaki H."/>
            <person name="Tamura T."/>
        </authorList>
    </citation>
    <scope>NUCLEOTIDE SEQUENCE</scope>
    <source>
        <strain evidence="1">NBRC 16418</strain>
    </source>
</reference>
<dbReference type="Proteomes" id="UP000635606">
    <property type="component" value="Unassembled WGS sequence"/>
</dbReference>
<dbReference type="InterPro" id="IPR002591">
    <property type="entry name" value="Phosphodiest/P_Trfase"/>
</dbReference>
<proteinExistence type="predicted"/>
<dbReference type="SUPFAM" id="SSF53649">
    <property type="entry name" value="Alkaline phosphatase-like"/>
    <property type="match status" value="1"/>
</dbReference>
<dbReference type="EMBL" id="BOPH01000112">
    <property type="protein sequence ID" value="GIJ73187.1"/>
    <property type="molecule type" value="Genomic_DNA"/>
</dbReference>
<protein>
    <recommendedName>
        <fullName evidence="3">Type I phosphodiesterase/nucleotide pyrophosphatase</fullName>
    </recommendedName>
</protein>